<dbReference type="GO" id="GO:0031902">
    <property type="term" value="C:late endosome membrane"/>
    <property type="evidence" value="ECO:0007669"/>
    <property type="project" value="UniProtKB-SubCell"/>
</dbReference>
<dbReference type="InterPro" id="IPR006629">
    <property type="entry name" value="LITAF"/>
</dbReference>
<evidence type="ECO:0000313" key="9">
    <source>
        <dbReference type="EnsemblMetazoa" id="ACUA029190-PA"/>
    </source>
</evidence>
<dbReference type="SMART" id="SM00714">
    <property type="entry name" value="LITAF"/>
    <property type="match status" value="1"/>
</dbReference>
<evidence type="ECO:0000313" key="10">
    <source>
        <dbReference type="Proteomes" id="UP000075883"/>
    </source>
</evidence>
<dbReference type="Proteomes" id="UP000075883">
    <property type="component" value="Unassembled WGS sequence"/>
</dbReference>
<dbReference type="EMBL" id="AXCM01006639">
    <property type="status" value="NOT_ANNOTATED_CDS"/>
    <property type="molecule type" value="Genomic_DNA"/>
</dbReference>
<evidence type="ECO:0000256" key="4">
    <source>
        <dbReference type="ARBA" id="ARBA00005975"/>
    </source>
</evidence>
<evidence type="ECO:0000259" key="8">
    <source>
        <dbReference type="PROSITE" id="PS51837"/>
    </source>
</evidence>
<dbReference type="PANTHER" id="PTHR23292:SF14">
    <property type="entry name" value="FI16615P1-RELATED"/>
    <property type="match status" value="1"/>
</dbReference>
<dbReference type="EnsemblMetazoa" id="ACUA029190-RA">
    <property type="protein sequence ID" value="ACUA029190-PA"/>
    <property type="gene ID" value="ACUA029190"/>
</dbReference>
<sequence length="135" mass="15332">MGRARQTHRRTNRLTVLCRLPIPTPSKRHWPIRIRPLTCAPRNRHRCQPADKETTVIVTSPQVGPKPTTINCPSCRAHVVTRLEYETTTKTHLCAFLLCCFLCWPCACVPYCSASCRNANHYCPSCGSFIGTHQR</sequence>
<dbReference type="AlphaFoldDB" id="A0A9I3CK13"/>
<keyword evidence="6" id="KW-0862">Zinc</keyword>
<evidence type="ECO:0000256" key="5">
    <source>
        <dbReference type="ARBA" id="ARBA00022723"/>
    </source>
</evidence>
<comment type="similarity">
    <text evidence="4">Belongs to the CDIP1/LITAF family.</text>
</comment>
<dbReference type="GO" id="GO:0005765">
    <property type="term" value="C:lysosomal membrane"/>
    <property type="evidence" value="ECO:0007669"/>
    <property type="project" value="UniProtKB-SubCell"/>
</dbReference>
<keyword evidence="5" id="KW-0479">Metal-binding</keyword>
<proteinExistence type="inferred from homology"/>
<accession>A0A9I3CK13</accession>
<evidence type="ECO:0000256" key="1">
    <source>
        <dbReference type="ARBA" id="ARBA00004414"/>
    </source>
</evidence>
<name>A0A9I3CK13_9DIPT</name>
<reference evidence="9" key="2">
    <citation type="submission" date="2023-03" db="UniProtKB">
        <authorList>
            <consortium name="EnsemblMetazoa"/>
        </authorList>
    </citation>
    <scope>IDENTIFICATION</scope>
    <source>
        <strain evidence="9">A-37</strain>
    </source>
</reference>
<comment type="subcellular location">
    <subcellularLocation>
        <location evidence="2">Endosome membrane</location>
        <topology evidence="2">Peripheral membrane protein</topology>
    </subcellularLocation>
    <subcellularLocation>
        <location evidence="1">Late endosome membrane</location>
    </subcellularLocation>
    <subcellularLocation>
        <location evidence="3">Lysosome membrane</location>
        <topology evidence="3">Peripheral membrane protein</topology>
        <orientation evidence="3">Cytoplasmic side</orientation>
    </subcellularLocation>
</comment>
<protein>
    <recommendedName>
        <fullName evidence="8">LITAF domain-containing protein</fullName>
    </recommendedName>
</protein>
<dbReference type="PROSITE" id="PS51837">
    <property type="entry name" value="LITAF"/>
    <property type="match status" value="1"/>
</dbReference>
<dbReference type="Pfam" id="PF10601">
    <property type="entry name" value="zf-LITAF-like"/>
    <property type="match status" value="1"/>
</dbReference>
<dbReference type="InterPro" id="IPR037519">
    <property type="entry name" value="LITAF_fam"/>
</dbReference>
<keyword evidence="7" id="KW-0472">Membrane</keyword>
<evidence type="ECO:0000256" key="7">
    <source>
        <dbReference type="ARBA" id="ARBA00023136"/>
    </source>
</evidence>
<dbReference type="PANTHER" id="PTHR23292">
    <property type="entry name" value="LIPOPOLYSACCHARIDE-INDUCED TUMOR NECROSIS FACTOR-ALPHA FACTOR"/>
    <property type="match status" value="1"/>
</dbReference>
<feature type="domain" description="LITAF" evidence="8">
    <location>
        <begin position="52"/>
        <end position="135"/>
    </location>
</feature>
<reference evidence="10" key="1">
    <citation type="submission" date="2013-09" db="EMBL/GenBank/DDBJ databases">
        <title>The Genome Sequence of Anopheles culicifacies species A.</title>
        <authorList>
            <consortium name="The Broad Institute Genomics Platform"/>
            <person name="Neafsey D.E."/>
            <person name="Besansky N."/>
            <person name="Howell P."/>
            <person name="Walton C."/>
            <person name="Young S.K."/>
            <person name="Zeng Q."/>
            <person name="Gargeya S."/>
            <person name="Fitzgerald M."/>
            <person name="Haas B."/>
            <person name="Abouelleil A."/>
            <person name="Allen A.W."/>
            <person name="Alvarado L."/>
            <person name="Arachchi H.M."/>
            <person name="Berlin A.M."/>
            <person name="Chapman S.B."/>
            <person name="Gainer-Dewar J."/>
            <person name="Goldberg J."/>
            <person name="Griggs A."/>
            <person name="Gujja S."/>
            <person name="Hansen M."/>
            <person name="Howarth C."/>
            <person name="Imamovic A."/>
            <person name="Ireland A."/>
            <person name="Larimer J."/>
            <person name="McCowan C."/>
            <person name="Murphy C."/>
            <person name="Pearson M."/>
            <person name="Poon T.W."/>
            <person name="Priest M."/>
            <person name="Roberts A."/>
            <person name="Saif S."/>
            <person name="Shea T."/>
            <person name="Sisk P."/>
            <person name="Sykes S."/>
            <person name="Wortman J."/>
            <person name="Nusbaum C."/>
            <person name="Birren B."/>
        </authorList>
    </citation>
    <scope>NUCLEOTIDE SEQUENCE [LARGE SCALE GENOMIC DNA]</scope>
    <source>
        <strain evidence="10">A-37</strain>
    </source>
</reference>
<organism evidence="9 10">
    <name type="scientific">Anopheles culicifacies</name>
    <dbReference type="NCBI Taxonomy" id="139723"/>
    <lineage>
        <taxon>Eukaryota</taxon>
        <taxon>Metazoa</taxon>
        <taxon>Ecdysozoa</taxon>
        <taxon>Arthropoda</taxon>
        <taxon>Hexapoda</taxon>
        <taxon>Insecta</taxon>
        <taxon>Pterygota</taxon>
        <taxon>Neoptera</taxon>
        <taxon>Endopterygota</taxon>
        <taxon>Diptera</taxon>
        <taxon>Nematocera</taxon>
        <taxon>Culicoidea</taxon>
        <taxon>Culicidae</taxon>
        <taxon>Anophelinae</taxon>
        <taxon>Anopheles</taxon>
        <taxon>culicifacies species complex</taxon>
    </lineage>
</organism>
<evidence type="ECO:0000256" key="3">
    <source>
        <dbReference type="ARBA" id="ARBA00004630"/>
    </source>
</evidence>
<evidence type="ECO:0000256" key="6">
    <source>
        <dbReference type="ARBA" id="ARBA00022833"/>
    </source>
</evidence>
<dbReference type="GO" id="GO:0008270">
    <property type="term" value="F:zinc ion binding"/>
    <property type="evidence" value="ECO:0007669"/>
    <property type="project" value="TreeGrafter"/>
</dbReference>
<keyword evidence="10" id="KW-1185">Reference proteome</keyword>
<evidence type="ECO:0000256" key="2">
    <source>
        <dbReference type="ARBA" id="ARBA00004481"/>
    </source>
</evidence>